<feature type="compositionally biased region" description="Gly residues" evidence="1">
    <location>
        <begin position="258"/>
        <end position="268"/>
    </location>
</feature>
<evidence type="ECO:0000256" key="1">
    <source>
        <dbReference type="SAM" id="MobiDB-lite"/>
    </source>
</evidence>
<feature type="compositionally biased region" description="Polar residues" evidence="1">
    <location>
        <begin position="123"/>
        <end position="134"/>
    </location>
</feature>
<feature type="compositionally biased region" description="Polar residues" evidence="1">
    <location>
        <begin position="12"/>
        <end position="21"/>
    </location>
</feature>
<evidence type="ECO:0000313" key="3">
    <source>
        <dbReference type="Proteomes" id="UP001182556"/>
    </source>
</evidence>
<protein>
    <submittedName>
        <fullName evidence="2">Uncharacterized protein</fullName>
    </submittedName>
</protein>
<name>A0AAD9FP46_PAPLA</name>
<dbReference type="EMBL" id="JAODAN010000007">
    <property type="protein sequence ID" value="KAK1923096.1"/>
    <property type="molecule type" value="Genomic_DNA"/>
</dbReference>
<dbReference type="AlphaFoldDB" id="A0AAD9FP46"/>
<proteinExistence type="predicted"/>
<evidence type="ECO:0000313" key="2">
    <source>
        <dbReference type="EMBL" id="KAK1923096.1"/>
    </source>
</evidence>
<feature type="compositionally biased region" description="Polar residues" evidence="1">
    <location>
        <begin position="163"/>
        <end position="172"/>
    </location>
</feature>
<organism evidence="2 3">
    <name type="scientific">Papiliotrema laurentii</name>
    <name type="common">Cryptococcus laurentii</name>
    <dbReference type="NCBI Taxonomy" id="5418"/>
    <lineage>
        <taxon>Eukaryota</taxon>
        <taxon>Fungi</taxon>
        <taxon>Dikarya</taxon>
        <taxon>Basidiomycota</taxon>
        <taxon>Agaricomycotina</taxon>
        <taxon>Tremellomycetes</taxon>
        <taxon>Tremellales</taxon>
        <taxon>Rhynchogastremaceae</taxon>
        <taxon>Papiliotrema</taxon>
    </lineage>
</organism>
<reference evidence="2" key="1">
    <citation type="submission" date="2023-02" db="EMBL/GenBank/DDBJ databases">
        <title>Identification and recombinant expression of a fungal hydrolase from Papiliotrema laurentii that hydrolyzes apple cutin and clears colloidal polyester polyurethane.</title>
        <authorList>
            <consortium name="DOE Joint Genome Institute"/>
            <person name="Roman V.A."/>
            <person name="Bojanowski C."/>
            <person name="Crable B.R."/>
            <person name="Wagner D.N."/>
            <person name="Hung C.S."/>
            <person name="Nadeau L.J."/>
            <person name="Schratz L."/>
            <person name="Haridas S."/>
            <person name="Pangilinan J."/>
            <person name="Lipzen A."/>
            <person name="Na H."/>
            <person name="Yan M."/>
            <person name="Ng V."/>
            <person name="Grigoriev I.V."/>
            <person name="Spatafora J.W."/>
            <person name="Barlow D."/>
            <person name="Biffinger J."/>
            <person name="Kelley-Loughnane N."/>
            <person name="Varaljay V.A."/>
            <person name="Crookes-Goodson W.J."/>
        </authorList>
    </citation>
    <scope>NUCLEOTIDE SEQUENCE</scope>
    <source>
        <strain evidence="2">5307AH</strain>
    </source>
</reference>
<feature type="compositionally biased region" description="Polar residues" evidence="1">
    <location>
        <begin position="69"/>
        <end position="90"/>
    </location>
</feature>
<gene>
    <name evidence="2" type="ORF">DB88DRAFT_473729</name>
</gene>
<dbReference type="Proteomes" id="UP001182556">
    <property type="component" value="Unassembled WGS sequence"/>
</dbReference>
<feature type="compositionally biased region" description="Polar residues" evidence="1">
    <location>
        <begin position="181"/>
        <end position="193"/>
    </location>
</feature>
<comment type="caution">
    <text evidence="2">The sequence shown here is derived from an EMBL/GenBank/DDBJ whole genome shotgun (WGS) entry which is preliminary data.</text>
</comment>
<feature type="region of interest" description="Disordered" evidence="1">
    <location>
        <begin position="249"/>
        <end position="271"/>
    </location>
</feature>
<accession>A0AAD9FP46</accession>
<feature type="region of interest" description="Disordered" evidence="1">
    <location>
        <begin position="1"/>
        <end position="199"/>
    </location>
</feature>
<keyword evidence="3" id="KW-1185">Reference proteome</keyword>
<sequence>MTDKHFHGGTLRPSSMNSTHRPSPKLHVTTEAKTNELPKAVLEDPETGQDTYQHGSYPHPGAGGGGSYPTSSIGGRSFRSTQLMQGVNGTSRFSAAASRSANQTSPESHGTHGTTHRAPCSGESHQTGPSYTGSASGGGTVVYTRDRSRPPTQDEAIPVLWNPCTNDRSWGNTHLRRKENTPASYGRTPSSHFPSGVDLEGQNHRMRKEISDLQAKLKEQKAYSTQLAHTVGQWQSAYDRAPDHFRFSEASPVRGGDLEQGGARGGGTVNDPVGYYRDELERATVYACTLEAKIAGLEGYIEAMERLLKQYVTDDVSRTMRRHDRSGGK</sequence>
<feature type="compositionally biased region" description="Polar residues" evidence="1">
    <location>
        <begin position="102"/>
        <end position="113"/>
    </location>
</feature>
<feature type="compositionally biased region" description="Low complexity" evidence="1">
    <location>
        <begin position="91"/>
        <end position="101"/>
    </location>
</feature>